<evidence type="ECO:0000313" key="1">
    <source>
        <dbReference type="EMBL" id="AUN29845.1"/>
    </source>
</evidence>
<dbReference type="SUPFAM" id="SSF64288">
    <property type="entry name" value="Chorismate lyase-like"/>
    <property type="match status" value="1"/>
</dbReference>
<keyword evidence="2" id="KW-1185">Reference proteome</keyword>
<dbReference type="KEGG" id="ncb:C0V82_06090"/>
<dbReference type="AlphaFoldDB" id="A0A2K9NCE4"/>
<evidence type="ECO:0000313" key="2">
    <source>
        <dbReference type="Proteomes" id="UP000234752"/>
    </source>
</evidence>
<dbReference type="EMBL" id="CP025611">
    <property type="protein sequence ID" value="AUN29845.1"/>
    <property type="molecule type" value="Genomic_DNA"/>
</dbReference>
<proteinExistence type="predicted"/>
<dbReference type="Proteomes" id="UP000234752">
    <property type="component" value="Chromosome eg_1"/>
</dbReference>
<dbReference type="InterPro" id="IPR028978">
    <property type="entry name" value="Chorismate_lyase_/UTRA_dom_sf"/>
</dbReference>
<name>A0A2K9NCE4_9PROT</name>
<dbReference type="OrthoDB" id="268218at2"/>
<gene>
    <name evidence="1" type="ORF">C0V82_06090</name>
</gene>
<protein>
    <submittedName>
        <fullName evidence="1">Uncharacterized protein</fullName>
    </submittedName>
</protein>
<dbReference type="RefSeq" id="WP_102111563.1">
    <property type="nucleotide sequence ID" value="NZ_BMGN01000003.1"/>
</dbReference>
<sequence length="189" mass="20322">MTVTARPTDASPDLLTGFLRQLSPGRDPSPPLWLEADGLPDVPRRLLVHDHGMTATLEAFWGEQMRLSVLHTEETGNLLRRHVLLSGAESGTPAELGLIEIRLDALPAGALFAVRQRRIPFGAILSACGVSFRSQPAGFLRLVATDELARLLRLTPGSAVHGRATTLYAQNDGRVLATAVELLSGHQPA</sequence>
<accession>A0A2K9NCE4</accession>
<organism evidence="1 2">
    <name type="scientific">Niveispirillum cyanobacteriorum</name>
    <dbReference type="NCBI Taxonomy" id="1612173"/>
    <lineage>
        <taxon>Bacteria</taxon>
        <taxon>Pseudomonadati</taxon>
        <taxon>Pseudomonadota</taxon>
        <taxon>Alphaproteobacteria</taxon>
        <taxon>Rhodospirillales</taxon>
        <taxon>Azospirillaceae</taxon>
        <taxon>Niveispirillum</taxon>
    </lineage>
</organism>
<dbReference type="Gene3D" id="3.40.1410.10">
    <property type="entry name" value="Chorismate lyase-like"/>
    <property type="match status" value="1"/>
</dbReference>
<reference evidence="1 2" key="1">
    <citation type="submission" date="2017-12" db="EMBL/GenBank/DDBJ databases">
        <title>Genomes of bacteria within cyanobacterial aggregates.</title>
        <authorList>
            <person name="Cai H."/>
        </authorList>
    </citation>
    <scope>NUCLEOTIDE SEQUENCE [LARGE SCALE GENOMIC DNA]</scope>
    <source>
        <strain evidence="1 2">TH16</strain>
    </source>
</reference>